<comment type="caution">
    <text evidence="2">The sequence shown here is derived from an EMBL/GenBank/DDBJ whole genome shotgun (WGS) entry which is preliminary data.</text>
</comment>
<dbReference type="Proteomes" id="UP000326994">
    <property type="component" value="Unassembled WGS sequence"/>
</dbReference>
<feature type="chain" id="PRO_5023904281" description="DUF2141 domain-containing protein" evidence="1">
    <location>
        <begin position="20"/>
        <end position="142"/>
    </location>
</feature>
<dbReference type="RefSeq" id="WP_151893829.1">
    <property type="nucleotide sequence ID" value="NZ_BKCF01000002.1"/>
</dbReference>
<feature type="signal peptide" evidence="1">
    <location>
        <begin position="1"/>
        <end position="19"/>
    </location>
</feature>
<keyword evidence="1" id="KW-0732">Signal</keyword>
<dbReference type="InterPro" id="IPR018673">
    <property type="entry name" value="DUF2141"/>
</dbReference>
<organism evidence="2 3">
    <name type="scientific">Patiriisocius marinistellae</name>
    <dbReference type="NCBI Taxonomy" id="2494560"/>
    <lineage>
        <taxon>Bacteria</taxon>
        <taxon>Pseudomonadati</taxon>
        <taxon>Bacteroidota</taxon>
        <taxon>Flavobacteriia</taxon>
        <taxon>Flavobacteriales</taxon>
        <taxon>Flavobacteriaceae</taxon>
        <taxon>Patiriisocius</taxon>
    </lineage>
</organism>
<sequence length="142" mass="15750">MKTIIISLTLSIVSFIANAQANIKTTKGNTITVTVPVNTDEGKVGLALYEEHNFMKDDPFRGARAEIKNGKSIITFENIPDGEYAITIYHDKNNNNQMDFSLNKMPLENYGASNNVMSFGPPMWSDAKFAVNGEDVAMEIRL</sequence>
<dbReference type="OrthoDB" id="9788332at2"/>
<proteinExistence type="predicted"/>
<dbReference type="EMBL" id="BKCF01000002">
    <property type="protein sequence ID" value="GEQ85885.1"/>
    <property type="molecule type" value="Genomic_DNA"/>
</dbReference>
<dbReference type="AlphaFoldDB" id="A0A5J4G0N1"/>
<evidence type="ECO:0008006" key="4">
    <source>
        <dbReference type="Google" id="ProtNLM"/>
    </source>
</evidence>
<evidence type="ECO:0000256" key="1">
    <source>
        <dbReference type="SAM" id="SignalP"/>
    </source>
</evidence>
<evidence type="ECO:0000313" key="3">
    <source>
        <dbReference type="Proteomes" id="UP000326994"/>
    </source>
</evidence>
<protein>
    <recommendedName>
        <fullName evidence="4">DUF2141 domain-containing protein</fullName>
    </recommendedName>
</protein>
<accession>A0A5J4G0N1</accession>
<name>A0A5J4G0N1_9FLAO</name>
<reference evidence="2 3" key="1">
    <citation type="submission" date="2019-08" db="EMBL/GenBank/DDBJ databases">
        <title>Ulvibacter marinistellae sp. nov., isolated from a starfish, Patiria pectinifera.</title>
        <authorList>
            <person name="Kawano K."/>
            <person name="Ushijima N."/>
            <person name="Kihara M."/>
            <person name="Itoh H."/>
        </authorList>
    </citation>
    <scope>NUCLEOTIDE SEQUENCE [LARGE SCALE GENOMIC DNA]</scope>
    <source>
        <strain evidence="2 3">KK4</strain>
    </source>
</reference>
<dbReference type="Pfam" id="PF09912">
    <property type="entry name" value="DUF2141"/>
    <property type="match status" value="1"/>
</dbReference>
<gene>
    <name evidence="2" type="ORF">ULMS_13930</name>
</gene>
<keyword evidence="3" id="KW-1185">Reference proteome</keyword>
<evidence type="ECO:0000313" key="2">
    <source>
        <dbReference type="EMBL" id="GEQ85885.1"/>
    </source>
</evidence>